<feature type="compositionally biased region" description="Pro residues" evidence="7">
    <location>
        <begin position="413"/>
        <end position="426"/>
    </location>
</feature>
<keyword evidence="2" id="KW-0813">Transport</keyword>
<dbReference type="PROSITE" id="PS50850">
    <property type="entry name" value="MFS"/>
    <property type="match status" value="1"/>
</dbReference>
<dbReference type="Gene3D" id="1.20.1250.20">
    <property type="entry name" value="MFS general substrate transporter like domains"/>
    <property type="match status" value="1"/>
</dbReference>
<comment type="subcellular location">
    <subcellularLocation>
        <location evidence="1">Cell membrane</location>
        <topology evidence="1">Multi-pass membrane protein</topology>
    </subcellularLocation>
</comment>
<feature type="transmembrane region" description="Helical" evidence="8">
    <location>
        <begin position="217"/>
        <end position="243"/>
    </location>
</feature>
<feature type="transmembrane region" description="Helical" evidence="8">
    <location>
        <begin position="55"/>
        <end position="76"/>
    </location>
</feature>
<dbReference type="InterPro" id="IPR011701">
    <property type="entry name" value="MFS"/>
</dbReference>
<evidence type="ECO:0000313" key="10">
    <source>
        <dbReference type="EMBL" id="MDT0528008.1"/>
    </source>
</evidence>
<evidence type="ECO:0000256" key="3">
    <source>
        <dbReference type="ARBA" id="ARBA00022475"/>
    </source>
</evidence>
<feature type="transmembrane region" description="Helical" evidence="8">
    <location>
        <begin position="20"/>
        <end position="43"/>
    </location>
</feature>
<keyword evidence="6 8" id="KW-0472">Membrane</keyword>
<feature type="transmembrane region" description="Helical" evidence="8">
    <location>
        <begin position="349"/>
        <end position="374"/>
    </location>
</feature>
<dbReference type="PANTHER" id="PTHR23517">
    <property type="entry name" value="RESISTANCE PROTEIN MDTM, PUTATIVE-RELATED-RELATED"/>
    <property type="match status" value="1"/>
</dbReference>
<evidence type="ECO:0000313" key="11">
    <source>
        <dbReference type="Proteomes" id="UP001180973"/>
    </source>
</evidence>
<keyword evidence="5 8" id="KW-1133">Transmembrane helix</keyword>
<feature type="transmembrane region" description="Helical" evidence="8">
    <location>
        <begin position="286"/>
        <end position="305"/>
    </location>
</feature>
<dbReference type="Proteomes" id="UP001180973">
    <property type="component" value="Unassembled WGS sequence"/>
</dbReference>
<protein>
    <submittedName>
        <fullName evidence="10">MFS transporter</fullName>
    </submittedName>
</protein>
<feature type="region of interest" description="Disordered" evidence="7">
    <location>
        <begin position="405"/>
        <end position="432"/>
    </location>
</feature>
<feature type="transmembrane region" description="Helical" evidence="8">
    <location>
        <begin position="380"/>
        <end position="403"/>
    </location>
</feature>
<dbReference type="InterPro" id="IPR020846">
    <property type="entry name" value="MFS_dom"/>
</dbReference>
<keyword evidence="11" id="KW-1185">Reference proteome</keyword>
<sequence>MDGHRFAVSRLLPPPGLPRAIAYQSAMVAVGSGTFLTGSIVFFTEVLGLSPVQIGIGFSIAGLAGVATSLPLGALADRIGGQRSWALGALGSALTFAAYPLVTSIAGFVVLMVVAAVTDSFANAGRTIYTAAAMPAGDRVRTMAYARSYLNAGFTVGTGLGAVALAFDSAAALVAMVLLNSALSLLNAGLVTRLPAAPIVRHERTATASRWAVLKDLPYATSAVLLAVMMFHSVILVEILPLWAITHTDAPKPLLGAMLALNTVLVITLQVPAARGADSLPGAARLIRRGALVTALACPLAAFAGRTGGGWTVVALLGVVVLVTTTELWFSAALWFFQTNVPPAASRGVYLGTAQTISSAADVFAPVGLTLLAIQTGGWGWWVVAAIFVGCALAAGPAVGWVARTPRTGAGADPPPPPSTPEPEPAVRPTSA</sequence>
<name>A0ABU2WR01_9ACTN</name>
<feature type="transmembrane region" description="Helical" evidence="8">
    <location>
        <begin position="311"/>
        <end position="337"/>
    </location>
</feature>
<dbReference type="InterPro" id="IPR036259">
    <property type="entry name" value="MFS_trans_sf"/>
</dbReference>
<feature type="transmembrane region" description="Helical" evidence="8">
    <location>
        <begin position="96"/>
        <end position="117"/>
    </location>
</feature>
<feature type="transmembrane region" description="Helical" evidence="8">
    <location>
        <begin position="173"/>
        <end position="196"/>
    </location>
</feature>
<evidence type="ECO:0000256" key="7">
    <source>
        <dbReference type="SAM" id="MobiDB-lite"/>
    </source>
</evidence>
<evidence type="ECO:0000256" key="5">
    <source>
        <dbReference type="ARBA" id="ARBA00022989"/>
    </source>
</evidence>
<organism evidence="10 11">
    <name type="scientific">Micromonospora reichwaldensis</name>
    <dbReference type="NCBI Taxonomy" id="3075516"/>
    <lineage>
        <taxon>Bacteria</taxon>
        <taxon>Bacillati</taxon>
        <taxon>Actinomycetota</taxon>
        <taxon>Actinomycetes</taxon>
        <taxon>Micromonosporales</taxon>
        <taxon>Micromonosporaceae</taxon>
        <taxon>Micromonospora</taxon>
    </lineage>
</organism>
<dbReference type="RefSeq" id="WP_311410370.1">
    <property type="nucleotide sequence ID" value="NZ_JAVRFL010000003.1"/>
</dbReference>
<reference evidence="10" key="1">
    <citation type="submission" date="2023-09" db="EMBL/GenBank/DDBJ databases">
        <title>30 novel species of actinomycetes from the DSMZ collection.</title>
        <authorList>
            <person name="Nouioui I."/>
        </authorList>
    </citation>
    <scope>NUCLEOTIDE SEQUENCE</scope>
    <source>
        <strain evidence="10">DSM 115977</strain>
    </source>
</reference>
<evidence type="ECO:0000256" key="6">
    <source>
        <dbReference type="ARBA" id="ARBA00023136"/>
    </source>
</evidence>
<keyword evidence="4 8" id="KW-0812">Transmembrane</keyword>
<proteinExistence type="predicted"/>
<feature type="transmembrane region" description="Helical" evidence="8">
    <location>
        <begin position="149"/>
        <end position="167"/>
    </location>
</feature>
<gene>
    <name evidence="10" type="ORF">RM555_03255</name>
</gene>
<dbReference type="InterPro" id="IPR050171">
    <property type="entry name" value="MFS_Transporters"/>
</dbReference>
<evidence type="ECO:0000256" key="2">
    <source>
        <dbReference type="ARBA" id="ARBA00022448"/>
    </source>
</evidence>
<feature type="transmembrane region" description="Helical" evidence="8">
    <location>
        <begin position="255"/>
        <end position="274"/>
    </location>
</feature>
<dbReference type="Pfam" id="PF07690">
    <property type="entry name" value="MFS_1"/>
    <property type="match status" value="1"/>
</dbReference>
<evidence type="ECO:0000256" key="4">
    <source>
        <dbReference type="ARBA" id="ARBA00022692"/>
    </source>
</evidence>
<evidence type="ECO:0000259" key="9">
    <source>
        <dbReference type="PROSITE" id="PS50850"/>
    </source>
</evidence>
<dbReference type="SUPFAM" id="SSF103473">
    <property type="entry name" value="MFS general substrate transporter"/>
    <property type="match status" value="1"/>
</dbReference>
<dbReference type="EMBL" id="JAVRFL010000003">
    <property type="protein sequence ID" value="MDT0528008.1"/>
    <property type="molecule type" value="Genomic_DNA"/>
</dbReference>
<evidence type="ECO:0000256" key="8">
    <source>
        <dbReference type="SAM" id="Phobius"/>
    </source>
</evidence>
<feature type="domain" description="Major facilitator superfamily (MFS) profile" evidence="9">
    <location>
        <begin position="17"/>
        <end position="408"/>
    </location>
</feature>
<evidence type="ECO:0000256" key="1">
    <source>
        <dbReference type="ARBA" id="ARBA00004651"/>
    </source>
</evidence>
<keyword evidence="3" id="KW-1003">Cell membrane</keyword>
<comment type="caution">
    <text evidence="10">The sequence shown here is derived from an EMBL/GenBank/DDBJ whole genome shotgun (WGS) entry which is preliminary data.</text>
</comment>
<accession>A0ABU2WR01</accession>